<comment type="function">
    <text evidence="13">Dol-P-Man:Man(5)GlcNAc(2)-PP-Dol alpha-1,3-mannosyltransferase that operates in the biosynthetic pathway of dolichol-linked oligosaccharides, the glycan precursors employed in protein asparagine (N)-glycosylation. The assembly of dolichol-linked oligosaccharides begins on the cytosolic side of the endoplasmic reticulum membrane and finishes in its lumen. The sequential addition of sugars to dolichol pyrophosphate produces dolichol-linked oligosaccharides containing fourteen sugars, including two GlcNAcs, nine mannoses and three glucoses. Once assembled, the oligosaccharide is transferred from the lipid to nascent proteins by oligosaccharyltransferases. In the lumen of the endoplasmic reticulum, adds the first dolichyl beta-D-mannosyl phosphate derived mannose in an alpha-1,3 linkage to Man(5)GlcNAc(2)-PP-dolichol to produce Man(6)GlcNAc(2)-PP-dolichol.</text>
</comment>
<comment type="similarity">
    <text evidence="15">Belongs to the glycosyltransferase ALG3 family.</text>
</comment>
<feature type="transmembrane region" description="Helical" evidence="19">
    <location>
        <begin position="1048"/>
        <end position="1071"/>
    </location>
</feature>
<evidence type="ECO:0000256" key="7">
    <source>
        <dbReference type="ARBA" id="ARBA00022692"/>
    </source>
</evidence>
<feature type="transmembrane region" description="Helical" evidence="19">
    <location>
        <begin position="990"/>
        <end position="1011"/>
    </location>
</feature>
<feature type="transmembrane region" description="Helical" evidence="19">
    <location>
        <begin position="930"/>
        <end position="952"/>
    </location>
</feature>
<sequence>MDIPQSRRIHIGNISAKLAESKDSFLSRLGKFGTVKGPMDLRTKPVGDFYFAFVDMEISDKQFEKLRSSLNGILFMGKKLSINIAKGDYMDRWKKDAGRPEISKATLAKSANIAAARVDRIRESSTKYPSNSISGTPLHSTSVPAPNNSSMGYECSAHTTNNISANTKNKAPSHSLKGKNSYGSTLNPKGTSTQQYSRTSGRAEVVKGRMRTTPRPAAHFIRKEQTMRLLINGELKQIKCYKTKLWGVEKKSAGELTYKYSNGTWRSGDDHIVERVSLPVDKCGVDGSQAASYGADAHHVDEMEVEKDKDVNSTVLANFFETFDFDKPVELDDGKSDDESDATFDSKGRKNIESYDFETKGFVEFDDDGKEQGNGESLQTFLSTHERPKEEVYFDEDDEGNELDPTTLGEQYATEAIKEQYDEEHKDEDGEDKEINNDVDEAEAAPSQNETENLRSLFESSKPTTSLFTADSGFKLGLDESDDDIDVEKKLADEEEQRKLAEQISLKQQEQEEEVQSTAVSTKKFGLFWTHFESPFMQTQTQLSKIGHANEAITLPGEEDGNELRDDGRGEEDAYERWFWSMRGEVGRECKRRKRDVLRTLKKRHVRALESSIAKINYMTQDSSVETREEKELPKLTVANLAGDIYNGAKALVFDPACNRLAVPMVVSLTSLVGKVVISKVRYTEIDFTTYMQQIDLVNAGELDYSRIVGDTGPIVYPAGFVQVYQFLLWLADGGINIRRVQFFFSYLLTFTVALSCVAYTMAEGIPPWPLYLLFLSKRLISIYVLRLFNDCFTTCAMIGVVVILQQVSYWHKSLTGTLVFLANAVAADLYSMAISVKMNAILYLPAFAIVSYFLLGEILIQFLAVLSVIPLVQVLIGWRFLLPLFWDDEASYIRWTYMSQAFNFSRKFLYKWTVNWKFLSEEFFLSDGFSTGLLLGHIAVLALFVFTRYLAPQVTGKSIKLLFVDAFKPFTSTVSSRNLLLSQQDGPRLILLIFATTNVIGVAFARSLHYQFLSWYCWQMPFLLYATGLNPFLAGGIYLAHEWCWNVFPATTQSSALLVSILALTLAGVWKNNEIWFTTRAATKEKKDI</sequence>
<name>A0ABX8I7W5_9ASCO</name>
<evidence type="ECO:0000256" key="6">
    <source>
        <dbReference type="ARBA" id="ARBA00022679"/>
    </source>
</evidence>
<feature type="transmembrane region" description="Helical" evidence="19">
    <location>
        <begin position="841"/>
        <end position="856"/>
    </location>
</feature>
<evidence type="ECO:0000313" key="21">
    <source>
        <dbReference type="EMBL" id="QWU89374.1"/>
    </source>
</evidence>
<dbReference type="Pfam" id="PF05208">
    <property type="entry name" value="ALG3"/>
    <property type="match status" value="1"/>
</dbReference>
<feature type="compositionally biased region" description="Polar residues" evidence="18">
    <location>
        <begin position="181"/>
        <end position="200"/>
    </location>
</feature>
<feature type="coiled-coil region" evidence="17">
    <location>
        <begin position="478"/>
        <end position="512"/>
    </location>
</feature>
<evidence type="ECO:0000256" key="19">
    <source>
        <dbReference type="SAM" id="Phobius"/>
    </source>
</evidence>
<evidence type="ECO:0000256" key="18">
    <source>
        <dbReference type="SAM" id="MobiDB-lite"/>
    </source>
</evidence>
<protein>
    <recommendedName>
        <fullName evidence="4">Dol-P-Man:Man(5)GlcNAc(2)-PP-Dol alpha-1,3-mannosyltransferase</fullName>
        <ecNumber evidence="3">2.4.1.258</ecNumber>
    </recommendedName>
    <alternativeName>
        <fullName evidence="12">Dol-P-Man-dependent alpha(1-3)-mannosyltransferase</fullName>
    </alternativeName>
    <alternativeName>
        <fullName evidence="11">Dolichyl-P-Man:Man(5)GlcNAc(2)-PP-dolichyl mannosyltransferase</fullName>
    </alternativeName>
</protein>
<comment type="pathway">
    <text evidence="2">Protein modification; protein glycosylation.</text>
</comment>
<comment type="subcellular location">
    <subcellularLocation>
        <location evidence="1">Endoplasmic reticulum membrane</location>
        <topology evidence="1">Multi-pass membrane protein</topology>
    </subcellularLocation>
</comment>
<keyword evidence="10 19" id="KW-0472">Membrane</keyword>
<keyword evidence="17" id="KW-0175">Coiled coil</keyword>
<dbReference type="EMBL" id="CP076664">
    <property type="protein sequence ID" value="QWU89374.1"/>
    <property type="molecule type" value="Genomic_DNA"/>
</dbReference>
<proteinExistence type="inferred from homology"/>
<keyword evidence="8" id="KW-0256">Endoplasmic reticulum</keyword>
<evidence type="ECO:0000256" key="13">
    <source>
        <dbReference type="ARBA" id="ARBA00044743"/>
    </source>
</evidence>
<dbReference type="PANTHER" id="PTHR12646">
    <property type="entry name" value="NOT56 - RELATED"/>
    <property type="match status" value="1"/>
</dbReference>
<keyword evidence="9 19" id="KW-1133">Transmembrane helix</keyword>
<evidence type="ECO:0000256" key="16">
    <source>
        <dbReference type="PROSITE-ProRule" id="PRU00176"/>
    </source>
</evidence>
<dbReference type="PROSITE" id="PS50102">
    <property type="entry name" value="RRM"/>
    <property type="match status" value="1"/>
</dbReference>
<dbReference type="Proteomes" id="UP000825434">
    <property type="component" value="Chromosome 4"/>
</dbReference>
<feature type="domain" description="RRM" evidence="20">
    <location>
        <begin position="7"/>
        <end position="87"/>
    </location>
</feature>
<feature type="compositionally biased region" description="Polar residues" evidence="18">
    <location>
        <begin position="126"/>
        <end position="172"/>
    </location>
</feature>
<dbReference type="InterPro" id="IPR000504">
    <property type="entry name" value="RRM_dom"/>
</dbReference>
<evidence type="ECO:0000256" key="8">
    <source>
        <dbReference type="ARBA" id="ARBA00022824"/>
    </source>
</evidence>
<evidence type="ECO:0000256" key="15">
    <source>
        <dbReference type="ARBA" id="ARBA00093457"/>
    </source>
</evidence>
<evidence type="ECO:0000256" key="4">
    <source>
        <dbReference type="ARBA" id="ARBA00015561"/>
    </source>
</evidence>
<keyword evidence="6" id="KW-0808">Transferase</keyword>
<keyword evidence="5" id="KW-0328">Glycosyltransferase</keyword>
<dbReference type="SUPFAM" id="SSF54928">
    <property type="entry name" value="RNA-binding domain, RBD"/>
    <property type="match status" value="1"/>
</dbReference>
<dbReference type="PANTHER" id="PTHR12646:SF0">
    <property type="entry name" value="DOL-P-MAN:MAN(5)GLCNAC(2)-PP-DOL ALPHA-1,3-MANNOSYLTRANSFERASE"/>
    <property type="match status" value="1"/>
</dbReference>
<evidence type="ECO:0000256" key="3">
    <source>
        <dbReference type="ARBA" id="ARBA00011964"/>
    </source>
</evidence>
<dbReference type="InterPro" id="IPR035979">
    <property type="entry name" value="RBD_domain_sf"/>
</dbReference>
<feature type="transmembrane region" description="Helical" evidence="19">
    <location>
        <begin position="715"/>
        <end position="732"/>
    </location>
</feature>
<evidence type="ECO:0000256" key="11">
    <source>
        <dbReference type="ARBA" id="ARBA00030065"/>
    </source>
</evidence>
<evidence type="ECO:0000256" key="17">
    <source>
        <dbReference type="SAM" id="Coils"/>
    </source>
</evidence>
<evidence type="ECO:0000259" key="20">
    <source>
        <dbReference type="PROSITE" id="PS50102"/>
    </source>
</evidence>
<organism evidence="21 22">
    <name type="scientific">Candidozyma haemuli</name>
    <dbReference type="NCBI Taxonomy" id="45357"/>
    <lineage>
        <taxon>Eukaryota</taxon>
        <taxon>Fungi</taxon>
        <taxon>Dikarya</taxon>
        <taxon>Ascomycota</taxon>
        <taxon>Saccharomycotina</taxon>
        <taxon>Pichiomycetes</taxon>
        <taxon>Metschnikowiaceae</taxon>
        <taxon>Candidozyma</taxon>
    </lineage>
</organism>
<evidence type="ECO:0000313" key="22">
    <source>
        <dbReference type="Proteomes" id="UP000825434"/>
    </source>
</evidence>
<keyword evidence="22" id="KW-1185">Reference proteome</keyword>
<feature type="region of interest" description="Disordered" evidence="18">
    <location>
        <begin position="125"/>
        <end position="208"/>
    </location>
</feature>
<feature type="transmembrane region" description="Helical" evidence="19">
    <location>
        <begin position="863"/>
        <end position="882"/>
    </location>
</feature>
<evidence type="ECO:0000256" key="5">
    <source>
        <dbReference type="ARBA" id="ARBA00022676"/>
    </source>
</evidence>
<evidence type="ECO:0000256" key="14">
    <source>
        <dbReference type="ARBA" id="ARBA00049506"/>
    </source>
</evidence>
<dbReference type="InterPro" id="IPR007873">
    <property type="entry name" value="Glycosyltransferase_ALG3"/>
</dbReference>
<evidence type="ECO:0000256" key="9">
    <source>
        <dbReference type="ARBA" id="ARBA00022989"/>
    </source>
</evidence>
<feature type="transmembrane region" description="Helical" evidence="19">
    <location>
        <begin position="783"/>
        <end position="805"/>
    </location>
</feature>
<reference evidence="21 22" key="1">
    <citation type="submission" date="2021-06" db="EMBL/GenBank/DDBJ databases">
        <title>Candida outbreak in Lebanon.</title>
        <authorList>
            <person name="Finianos M."/>
        </authorList>
    </citation>
    <scope>NUCLEOTIDE SEQUENCE [LARGE SCALE GENOMIC DNA]</scope>
    <source>
        <strain evidence="21">CA3LBN</strain>
    </source>
</reference>
<feature type="transmembrane region" description="Helical" evidence="19">
    <location>
        <begin position="744"/>
        <end position="763"/>
    </location>
</feature>
<keyword evidence="7 19" id="KW-0812">Transmembrane</keyword>
<dbReference type="EC" id="2.4.1.258" evidence="3"/>
<gene>
    <name evidence="21" type="ORF">CA3LBN_003697</name>
</gene>
<accession>A0ABX8I7W5</accession>
<comment type="catalytic activity">
    <reaction evidence="14">
        <text>an alpha-D-Man-(1-&gt;2)-alpha-D-Man-(1-&gt;2)-alpha-D-Man-(1-&gt;3)-[alpha-D-Man-(1-&gt;6)]-beta-D-Man-(1-&gt;4)-beta-D-GlcNAc-(1-&gt;4)-alpha-D-GlcNAc-diphospho-di-trans,poly-cis-dolichol + a di-trans,poly-cis-dolichyl beta-D-mannosyl phosphate = an alpha-D-Man-(1-&gt;2)-alpha-D-Man-(1-&gt;2)-alpha-D-Man-(1-&gt;3)-[alpha-D-Man-(1-&gt;3)-alpha-D-Man-(1-&gt;6)]-beta-D-Man-(1-&gt;4)-beta-D-GlcNAc-(1-&gt;4)-alpha-D-GlcNAc-diphospho-di-trans,poly-cis-dolichol + a di-trans,poly-cis-dolichyl phosphate + H(+)</text>
        <dbReference type="Rhea" id="RHEA:29527"/>
        <dbReference type="Rhea" id="RHEA-COMP:19498"/>
        <dbReference type="Rhea" id="RHEA-COMP:19501"/>
        <dbReference type="Rhea" id="RHEA-COMP:19516"/>
        <dbReference type="Rhea" id="RHEA-COMP:19517"/>
        <dbReference type="ChEBI" id="CHEBI:15378"/>
        <dbReference type="ChEBI" id="CHEBI:57683"/>
        <dbReference type="ChEBI" id="CHEBI:58211"/>
        <dbReference type="ChEBI" id="CHEBI:132515"/>
        <dbReference type="ChEBI" id="CHEBI:132516"/>
        <dbReference type="EC" id="2.4.1.258"/>
    </reaction>
    <physiologicalReaction direction="left-to-right" evidence="14">
        <dbReference type="Rhea" id="RHEA:29528"/>
    </physiologicalReaction>
</comment>
<evidence type="ECO:0000256" key="2">
    <source>
        <dbReference type="ARBA" id="ARBA00004922"/>
    </source>
</evidence>
<feature type="transmembrane region" description="Helical" evidence="19">
    <location>
        <begin position="1023"/>
        <end position="1041"/>
    </location>
</feature>
<feature type="transmembrane region" description="Helical" evidence="19">
    <location>
        <begin position="817"/>
        <end position="835"/>
    </location>
</feature>
<keyword evidence="16" id="KW-0694">RNA-binding</keyword>
<evidence type="ECO:0000256" key="12">
    <source>
        <dbReference type="ARBA" id="ARBA00030368"/>
    </source>
</evidence>
<evidence type="ECO:0000256" key="1">
    <source>
        <dbReference type="ARBA" id="ARBA00004477"/>
    </source>
</evidence>
<evidence type="ECO:0000256" key="10">
    <source>
        <dbReference type="ARBA" id="ARBA00023136"/>
    </source>
</evidence>